<gene>
    <name evidence="2" type="ORF">LZG35_13290</name>
</gene>
<name>A0A9Q3W6V5_9GAMM</name>
<feature type="domain" description="RES" evidence="1">
    <location>
        <begin position="18"/>
        <end position="143"/>
    </location>
</feature>
<dbReference type="Pfam" id="PF08808">
    <property type="entry name" value="RES"/>
    <property type="match status" value="1"/>
</dbReference>
<dbReference type="EMBL" id="JAJVKT010000016">
    <property type="protein sequence ID" value="MCE7509614.1"/>
    <property type="molecule type" value="Genomic_DNA"/>
</dbReference>
<evidence type="ECO:0000313" key="3">
    <source>
        <dbReference type="Proteomes" id="UP001107961"/>
    </source>
</evidence>
<keyword evidence="3" id="KW-1185">Reference proteome</keyword>
<comment type="caution">
    <text evidence="2">The sequence shown here is derived from an EMBL/GenBank/DDBJ whole genome shotgun (WGS) entry which is preliminary data.</text>
</comment>
<proteinExistence type="predicted"/>
<sequence length="154" mass="17563">MSDVLAYRLLKKKWRATAFDGEGARRYGGRWNSRGRSCVYLAGSESLAMLEVMVHLDDYTLLRHYLLLEIPLPKTVIQVLPTEQLPRDWREEPAPPSTAVIGDDWLNQADSLALAVPSVVVPRERNYLLNPAHPQFQDVIIRAREIAFQPDARL</sequence>
<dbReference type="AlphaFoldDB" id="A0A9Q3W6V5"/>
<dbReference type="Proteomes" id="UP001107961">
    <property type="component" value="Unassembled WGS sequence"/>
</dbReference>
<dbReference type="SMART" id="SM00953">
    <property type="entry name" value="RES"/>
    <property type="match status" value="1"/>
</dbReference>
<accession>A0A9Q3W6V5</accession>
<dbReference type="InterPro" id="IPR014914">
    <property type="entry name" value="RES_dom"/>
</dbReference>
<reference evidence="2" key="1">
    <citation type="submission" date="2022-01" db="EMBL/GenBank/DDBJ databases">
        <authorList>
            <person name="Karlyshev A.V."/>
            <person name="Jaspars M."/>
        </authorList>
    </citation>
    <scope>NUCLEOTIDE SEQUENCE</scope>
    <source>
        <strain evidence="2">AGSA3-2</strain>
    </source>
</reference>
<protein>
    <submittedName>
        <fullName evidence="2">RES family NAD+ phosphorylase</fullName>
    </submittedName>
</protein>
<evidence type="ECO:0000313" key="2">
    <source>
        <dbReference type="EMBL" id="MCE7509614.1"/>
    </source>
</evidence>
<organism evidence="2 3">
    <name type="scientific">Alloalcanivorax xenomutans</name>
    <dbReference type="NCBI Taxonomy" id="1094342"/>
    <lineage>
        <taxon>Bacteria</taxon>
        <taxon>Pseudomonadati</taxon>
        <taxon>Pseudomonadota</taxon>
        <taxon>Gammaproteobacteria</taxon>
        <taxon>Oceanospirillales</taxon>
        <taxon>Alcanivoracaceae</taxon>
        <taxon>Alloalcanivorax</taxon>
    </lineage>
</organism>
<dbReference type="RefSeq" id="WP_233925947.1">
    <property type="nucleotide sequence ID" value="NZ_JAJVKT010000016.1"/>
</dbReference>
<evidence type="ECO:0000259" key="1">
    <source>
        <dbReference type="SMART" id="SM00953"/>
    </source>
</evidence>